<protein>
    <recommendedName>
        <fullName evidence="2">Adhesin P1</fullName>
    </recommendedName>
</protein>
<evidence type="ECO:0000259" key="6">
    <source>
        <dbReference type="Pfam" id="PF12378"/>
    </source>
</evidence>
<reference evidence="7" key="1">
    <citation type="journal article" date="2010" name="PLoS ONE">
        <title>Genetic variation in the complete MgPa operon and its repetitive chromosomal elements in clinical strains of Mycoplasma genitalium.</title>
        <authorList>
            <person name="Ma L."/>
            <person name="Jensen J.S."/>
            <person name="Mancuso M."/>
            <person name="Hamasuna R."/>
            <person name="Jia Q."/>
            <person name="McGowin C.L."/>
            <person name="Martin D.H."/>
        </authorList>
    </citation>
    <scope>NUCLEOTIDE SEQUENCE</scope>
    <source>
        <strain evidence="7">M2288</strain>
    </source>
</reference>
<evidence type="ECO:0000313" key="7">
    <source>
        <dbReference type="EMBL" id="ACZ50033.1"/>
    </source>
</evidence>
<keyword evidence="4" id="KW-0812">Transmembrane</keyword>
<organism evidence="7">
    <name type="scientific">Mycoplasmoides genitalium M2288</name>
    <dbReference type="NCBI Taxonomy" id="662947"/>
    <lineage>
        <taxon>Bacteria</taxon>
        <taxon>Bacillati</taxon>
        <taxon>Mycoplasmatota</taxon>
        <taxon>Mycoplasmoidales</taxon>
        <taxon>Mycoplasmoidaceae</taxon>
        <taxon>Mycoplasmoides</taxon>
    </lineage>
</organism>
<accession>D5FY34</accession>
<feature type="region of interest" description="Disordered" evidence="3">
    <location>
        <begin position="235"/>
        <end position="311"/>
    </location>
</feature>
<dbReference type="EMBL" id="FJ872585">
    <property type="protein sequence ID" value="ACZ50033.1"/>
    <property type="molecule type" value="Genomic_DNA"/>
</dbReference>
<evidence type="ECO:0000256" key="2">
    <source>
        <dbReference type="NCBIfam" id="TIGR03839"/>
    </source>
</evidence>
<reference evidence="7" key="2">
    <citation type="journal article" date="2012" name="J. Med. Microbiol.">
        <title>Variability of trinucleotide tandem repeats in the MgPa operon and its repetitive chromosomal elements in Mycoplasma genitalium.</title>
        <authorList>
            <person name="Ma L."/>
            <person name="Jensen J.S."/>
            <person name="Mancuso M."/>
            <person name="Hamasuna R."/>
            <person name="Jia Q."/>
            <person name="McGowin C.L."/>
            <person name="Martin D.H."/>
        </authorList>
    </citation>
    <scope>NUCLEOTIDE SEQUENCE</scope>
    <source>
        <strain evidence="7">M2288</strain>
    </source>
</reference>
<evidence type="ECO:0000256" key="4">
    <source>
        <dbReference type="SAM" id="Phobius"/>
    </source>
</evidence>
<dbReference type="Pfam" id="PF12378">
    <property type="entry name" value="P1_N"/>
    <property type="match status" value="1"/>
</dbReference>
<feature type="compositionally biased region" description="Low complexity" evidence="3">
    <location>
        <begin position="257"/>
        <end position="270"/>
    </location>
</feature>
<dbReference type="InterPro" id="IPR022116">
    <property type="entry name" value="P1_N"/>
</dbReference>
<dbReference type="InterPro" id="IPR004940">
    <property type="entry name" value="Adhesin_P1_C"/>
</dbReference>
<feature type="region of interest" description="Disordered" evidence="3">
    <location>
        <begin position="1434"/>
        <end position="1459"/>
    </location>
</feature>
<feature type="compositionally biased region" description="Basic and acidic residues" evidence="3">
    <location>
        <begin position="237"/>
        <end position="256"/>
    </location>
</feature>
<comment type="similarity">
    <text evidence="1">Belongs to the adhesin P1 family.</text>
</comment>
<feature type="compositionally biased region" description="Basic and acidic residues" evidence="3">
    <location>
        <begin position="428"/>
        <end position="438"/>
    </location>
</feature>
<feature type="region of interest" description="Disordered" evidence="3">
    <location>
        <begin position="850"/>
        <end position="892"/>
    </location>
</feature>
<evidence type="ECO:0000256" key="1">
    <source>
        <dbReference type="ARBA" id="ARBA00007914"/>
    </source>
</evidence>
<feature type="domain" description="Adhesin P1 C-terminal" evidence="5">
    <location>
        <begin position="1175"/>
        <end position="1277"/>
    </location>
</feature>
<feature type="compositionally biased region" description="Pro residues" evidence="3">
    <location>
        <begin position="1446"/>
        <end position="1459"/>
    </location>
</feature>
<gene>
    <name evidence="7" type="primary">mgpB</name>
    <name evidence="7" type="ORF">MG191</name>
</gene>
<feature type="compositionally biased region" description="Polar residues" evidence="3">
    <location>
        <begin position="283"/>
        <end position="293"/>
    </location>
</feature>
<dbReference type="NCBIfam" id="TIGR03839">
    <property type="entry name" value="termin_org_P1"/>
    <property type="match status" value="1"/>
</dbReference>
<keyword evidence="4" id="KW-1133">Transmembrane helix</keyword>
<feature type="compositionally biased region" description="Low complexity" evidence="3">
    <location>
        <begin position="850"/>
        <end position="870"/>
    </location>
</feature>
<feature type="transmembrane region" description="Helical" evidence="4">
    <location>
        <begin position="12"/>
        <end position="34"/>
    </location>
</feature>
<keyword evidence="4" id="KW-0472">Membrane</keyword>
<proteinExistence type="inferred from homology"/>
<feature type="transmembrane region" description="Helical" evidence="4">
    <location>
        <begin position="1367"/>
        <end position="1392"/>
    </location>
</feature>
<dbReference type="InterPro" id="IPR022400">
    <property type="entry name" value="Adhesin_P1"/>
</dbReference>
<dbReference type="PATRIC" id="fig|662947.3.peg.228"/>
<name>D5FY34_MYCGT</name>
<feature type="domain" description="Adhesin P1 N-terminal" evidence="6">
    <location>
        <begin position="72"/>
        <end position="546"/>
    </location>
</feature>
<dbReference type="Pfam" id="PF03257">
    <property type="entry name" value="Adhesin_P1_C"/>
    <property type="match status" value="1"/>
</dbReference>
<sequence>MHQPKKRLAKKSWAFLTAALTLGVITGVGGYFLFNQNKQRSSVSNFAYQPKQLSVKHQQAVDETLTPWTWNNNNFSSLKITGENPGSFGLVRSQNDNLNISSVTKNPNDDNLEYLNAVEKYLDGQQNFAIRRYDNNGRALYDINLAKMENPSTVQRGLNGEPIFDPFKGFGLTGNAPTDWNEIKGKVPVEVVQSPHSPNLYFVLLVPKVVVEYHKLSKKVVKESLEVEATDSFDPTQRLKKDSPVKDSTKTGEKLETTASSMSSGMATSTRKALKVEVERGSKVNQGELQSNDFAKKPLKHKNSSGTDVKLDSQKDFTEGKVWKPVLTTDEIEKNRGMGATVVSFYDAPYSENHTAFGLVDHIDPKKMVENYPPSWKTPKWNHHGIWDYNARNLLLQTTGFFNPRRHPEWFDEGQAKADNTSPGFKVGESDHKKDGFKDSSSSSSSPIALPFEAYFANIGNMVAIGNSVFIFGGNGHATKMFTTNPLSIGVFRIKYTDNFSKSSVTGWPYAVLFGGLINPQTNGLKDLPLGTNRWFEYVPRMAVSGVKWVGNQLVLAGTLTMGDTATVPRLKYDQLEKHLNLVAQGQGLLREDLQIFTPYGWANRPDIPAGAWLQDEMGSKFGPHYFLNNPDIQDNVNNDTVEALINTYTNTDKLKHVYPYRYSGLYAWQLFNWSNKLTNTSLSANFVNENSYAPNSLFAAILNEDLLTGLSDKIGYGKENEFADNEADRFNQLLSLNPSDNTNWARYLNVVQRFTTGPNLDGSTFDQFLDFLPWIGNNKPFSNSHTATLSSSSSPLPTFSNINVGVKSMITQHLNKENTRWVFTPNSSPDIWTGAGYRKDASNTSGISLTSVLPSSSSSSSSPSFNPSSAENQVTPAGGSSKKPTTYTHLPNSISPTSDWINALTFTNKNNPQRNQLLLRALLGTIPVLINKSGGSGNEFNHTNDQKWDKTETNEGNLPGFGEVNGLYNAALLYTYGFFGTNTNNSDPKIGFKADSSSSSSSSSSSTLVGSGLNWTSQDVGNLVVINDTSFGFQLGGWFITFTDFIRPRTGYLGITLSSLQDQNIIWADQPWTSFKGSYLDSDGTPKSLWDPTALKQLPTSSTISDTNPTLPPPSFLYFQPNKVKSGQYQTTNTYNKLIEPDKWQSSSDLSGMNNLLKLLTTKNVKAKLGKGAASSQGSGGGVSQTINTIATTGNISEGLKEETSIQAETLKKFFDSKQNNKSEIGIGDSTFTKMDGKLTGVVSTPLVNLINGQGATSDSDTEKISFKPGNQIDFNRLFTLPVTELFDPNTMLVHDQYVPLLVNLPSGFDQASIRLKVISYSVENQTLGVRLEFKDPDTNQFIPVLNASSTGPQTVFQPFNQWADYVLPLIVTVPIVVIILSVTLGLTIGIPMHRNKKALQAGFDLSNKKVDVLTKAVGSVFKEIINRTGISNAPKKLKQATPTKPTPKTPPKPPVKQ</sequence>
<dbReference type="RefSeq" id="WP_014894613.1">
    <property type="nucleotide sequence ID" value="NC_018498.1"/>
</dbReference>
<feature type="compositionally biased region" description="Polar residues" evidence="3">
    <location>
        <begin position="883"/>
        <end position="892"/>
    </location>
</feature>
<evidence type="ECO:0000259" key="5">
    <source>
        <dbReference type="Pfam" id="PF03257"/>
    </source>
</evidence>
<evidence type="ECO:0000256" key="3">
    <source>
        <dbReference type="SAM" id="MobiDB-lite"/>
    </source>
</evidence>
<dbReference type="KEGG" id="mgu:CM5_01095"/>
<feature type="region of interest" description="Disordered" evidence="3">
    <location>
        <begin position="414"/>
        <end position="446"/>
    </location>
</feature>